<sequence>MKKRYLIIFLVSFLLTSCKENKVDKYSFITDRIWRSLDYNESQYYFSSSDSSKYIWIPSKREGTEYSLAKGNPQTNPYNPSPEGWLKSATFKIANDTLFWQSIKDIKGENVQKREIKIGKDTLIGIVNYNTLRAKYYSMWISESKK</sequence>
<proteinExistence type="predicted"/>
<evidence type="ECO:0000313" key="1">
    <source>
        <dbReference type="EMBL" id="MDT0644965.1"/>
    </source>
</evidence>
<protein>
    <recommendedName>
        <fullName evidence="3">Lipoprotein</fullName>
    </recommendedName>
</protein>
<dbReference type="EMBL" id="JAVRHQ010000056">
    <property type="protein sequence ID" value="MDT0644965.1"/>
    <property type="molecule type" value="Genomic_DNA"/>
</dbReference>
<reference evidence="1 2" key="1">
    <citation type="submission" date="2023-09" db="EMBL/GenBank/DDBJ databases">
        <authorList>
            <person name="Rey-Velasco X."/>
        </authorList>
    </citation>
    <scope>NUCLEOTIDE SEQUENCE [LARGE SCALE GENOMIC DNA]</scope>
    <source>
        <strain evidence="1 2">F363</strain>
    </source>
</reference>
<dbReference type="RefSeq" id="WP_311536580.1">
    <property type="nucleotide sequence ID" value="NZ_JAVRHQ010000056.1"/>
</dbReference>
<name>A0ABU3CG42_9FLAO</name>
<comment type="caution">
    <text evidence="1">The sequence shown here is derived from an EMBL/GenBank/DDBJ whole genome shotgun (WGS) entry which is preliminary data.</text>
</comment>
<evidence type="ECO:0000313" key="2">
    <source>
        <dbReference type="Proteomes" id="UP001262889"/>
    </source>
</evidence>
<dbReference type="PROSITE" id="PS51257">
    <property type="entry name" value="PROKAR_LIPOPROTEIN"/>
    <property type="match status" value="1"/>
</dbReference>
<gene>
    <name evidence="1" type="ORF">RM553_19185</name>
</gene>
<accession>A0ABU3CG42</accession>
<organism evidence="1 2">
    <name type="scientific">Autumnicola tepida</name>
    <dbReference type="NCBI Taxonomy" id="3075595"/>
    <lineage>
        <taxon>Bacteria</taxon>
        <taxon>Pseudomonadati</taxon>
        <taxon>Bacteroidota</taxon>
        <taxon>Flavobacteriia</taxon>
        <taxon>Flavobacteriales</taxon>
        <taxon>Flavobacteriaceae</taxon>
        <taxon>Autumnicola</taxon>
    </lineage>
</organism>
<keyword evidence="2" id="KW-1185">Reference proteome</keyword>
<dbReference type="Proteomes" id="UP001262889">
    <property type="component" value="Unassembled WGS sequence"/>
</dbReference>
<evidence type="ECO:0008006" key="3">
    <source>
        <dbReference type="Google" id="ProtNLM"/>
    </source>
</evidence>